<organism evidence="1 2">
    <name type="scientific">Choristoneura fumiferana</name>
    <name type="common">Spruce budworm moth</name>
    <name type="synonym">Archips fumiferana</name>
    <dbReference type="NCBI Taxonomy" id="7141"/>
    <lineage>
        <taxon>Eukaryota</taxon>
        <taxon>Metazoa</taxon>
        <taxon>Ecdysozoa</taxon>
        <taxon>Arthropoda</taxon>
        <taxon>Hexapoda</taxon>
        <taxon>Insecta</taxon>
        <taxon>Pterygota</taxon>
        <taxon>Neoptera</taxon>
        <taxon>Endopterygota</taxon>
        <taxon>Lepidoptera</taxon>
        <taxon>Glossata</taxon>
        <taxon>Ditrysia</taxon>
        <taxon>Tortricoidea</taxon>
        <taxon>Tortricidae</taxon>
        <taxon>Tortricinae</taxon>
        <taxon>Choristoneura</taxon>
    </lineage>
</organism>
<keyword evidence="2" id="KW-1185">Reference proteome</keyword>
<protein>
    <submittedName>
        <fullName evidence="1">Uncharacterized protein</fullName>
    </submittedName>
</protein>
<gene>
    <name evidence="1" type="ORF">MSG28_009848</name>
</gene>
<evidence type="ECO:0000313" key="1">
    <source>
        <dbReference type="EMBL" id="KAI8421928.1"/>
    </source>
</evidence>
<evidence type="ECO:0000313" key="2">
    <source>
        <dbReference type="Proteomes" id="UP001064048"/>
    </source>
</evidence>
<name>A0ACC0JCQ6_CHOFU</name>
<sequence length="175" mass="19184">MQLHIDPAPVEVKETKEVETAGLRRPRLPHSPLTLTCMPRRSKKRRFGRHQSGSQLRGHGARGHDGGEVEAGGEGGGGAGGAGRGRRRAADVEQEVASLRLAYHGAGKAHSDRLGIAAAHRGPSHSAPWHNFVSTVMLLFINYYTLFKMMRDYLVAWKVYKAENMIQDKNGPVVN</sequence>
<accession>A0ACC0JCQ6</accession>
<comment type="caution">
    <text evidence="1">The sequence shown here is derived from an EMBL/GenBank/DDBJ whole genome shotgun (WGS) entry which is preliminary data.</text>
</comment>
<dbReference type="EMBL" id="CM046116">
    <property type="protein sequence ID" value="KAI8421928.1"/>
    <property type="molecule type" value="Genomic_DNA"/>
</dbReference>
<reference evidence="1 2" key="1">
    <citation type="journal article" date="2022" name="Genome Biol. Evol.">
        <title>The Spruce Budworm Genome: Reconstructing the Evolutionary History of Antifreeze Proteins.</title>
        <authorList>
            <person name="Beliveau C."/>
            <person name="Gagne P."/>
            <person name="Picq S."/>
            <person name="Vernygora O."/>
            <person name="Keeling C.I."/>
            <person name="Pinkney K."/>
            <person name="Doucet D."/>
            <person name="Wen F."/>
            <person name="Johnston J.S."/>
            <person name="Maaroufi H."/>
            <person name="Boyle B."/>
            <person name="Laroche J."/>
            <person name="Dewar K."/>
            <person name="Juretic N."/>
            <person name="Blackburn G."/>
            <person name="Nisole A."/>
            <person name="Brunet B."/>
            <person name="Brandao M."/>
            <person name="Lumley L."/>
            <person name="Duan J."/>
            <person name="Quan G."/>
            <person name="Lucarotti C.J."/>
            <person name="Roe A.D."/>
            <person name="Sperling F.A.H."/>
            <person name="Levesque R.C."/>
            <person name="Cusson M."/>
        </authorList>
    </citation>
    <scope>NUCLEOTIDE SEQUENCE [LARGE SCALE GENOMIC DNA]</scope>
    <source>
        <strain evidence="1">Glfc:IPQL:Cfum</strain>
    </source>
</reference>
<proteinExistence type="predicted"/>
<dbReference type="Proteomes" id="UP001064048">
    <property type="component" value="Chromosome 16"/>
</dbReference>